<evidence type="ECO:0000313" key="1">
    <source>
        <dbReference type="EMBL" id="NAW66141.1"/>
    </source>
</evidence>
<proteinExistence type="predicted"/>
<dbReference type="EMBL" id="WXWW01000196">
    <property type="protein sequence ID" value="NAW66141.1"/>
    <property type="molecule type" value="Genomic_DNA"/>
</dbReference>
<dbReference type="Proteomes" id="UP000465712">
    <property type="component" value="Unassembled WGS sequence"/>
</dbReference>
<dbReference type="AlphaFoldDB" id="A0A7X4WCA0"/>
<reference evidence="1 2" key="1">
    <citation type="submission" date="2017-05" db="EMBL/GenBank/DDBJ databases">
        <title>High clonality and local adaptation shapes Vibrionaceae linages within an endangered oasis.</title>
        <authorList>
            <person name="Vazquez-Rosas-Landa M."/>
        </authorList>
    </citation>
    <scope>NUCLEOTIDE SEQUENCE [LARGE SCALE GENOMIC DNA]</scope>
    <source>
        <strain evidence="1 2">P46_P4S1P180</strain>
    </source>
</reference>
<sequence length="142" mass="16200">MKIIWLRPSRADFSYHLKQLKAAFEGSDNPKAEYQDMLANLQRGEASCYMVTGQGVRLRFVGRVIDGNYHIIAMAGHGLRQAASLIIDQCCKRRFQAITYHAYRDGMRRILNRFGFEQVDTVRQFADKAETLHQLALGGVYG</sequence>
<name>A0A7X4WCA0_9GAMM</name>
<accession>A0A7X4WCA0</accession>
<dbReference type="RefSeq" id="WP_161445448.1">
    <property type="nucleotide sequence ID" value="NZ_WXWW01000196.1"/>
</dbReference>
<protein>
    <recommendedName>
        <fullName evidence="3">N-acetyltransferase domain-containing protein</fullName>
    </recommendedName>
</protein>
<evidence type="ECO:0008006" key="3">
    <source>
        <dbReference type="Google" id="ProtNLM"/>
    </source>
</evidence>
<evidence type="ECO:0000313" key="2">
    <source>
        <dbReference type="Proteomes" id="UP000465712"/>
    </source>
</evidence>
<gene>
    <name evidence="1" type="ORF">CAG72_13025</name>
</gene>
<organism evidence="1 2">
    <name type="scientific">Photobacterium halotolerans</name>
    <dbReference type="NCBI Taxonomy" id="265726"/>
    <lineage>
        <taxon>Bacteria</taxon>
        <taxon>Pseudomonadati</taxon>
        <taxon>Pseudomonadota</taxon>
        <taxon>Gammaproteobacteria</taxon>
        <taxon>Vibrionales</taxon>
        <taxon>Vibrionaceae</taxon>
        <taxon>Photobacterium</taxon>
    </lineage>
</organism>
<comment type="caution">
    <text evidence="1">The sequence shown here is derived from an EMBL/GenBank/DDBJ whole genome shotgun (WGS) entry which is preliminary data.</text>
</comment>